<dbReference type="InterPro" id="IPR008930">
    <property type="entry name" value="Terpenoid_cyclase/PrenylTrfase"/>
</dbReference>
<dbReference type="Pfam" id="PF07677">
    <property type="entry name" value="A2M_recep"/>
    <property type="match status" value="1"/>
</dbReference>
<dbReference type="Gene3D" id="2.60.40.10">
    <property type="entry name" value="Immunoglobulins"/>
    <property type="match status" value="1"/>
</dbReference>
<dbReference type="Gene3D" id="2.20.130.20">
    <property type="match status" value="1"/>
</dbReference>
<dbReference type="WBParaSite" id="SMUV_0000038101-mRNA-1">
    <property type="protein sequence ID" value="SMUV_0000038101-mRNA-1"/>
    <property type="gene ID" value="SMUV_0000038101"/>
</dbReference>
<dbReference type="InterPro" id="IPR011626">
    <property type="entry name" value="Alpha-macroglobulin_TED"/>
</dbReference>
<evidence type="ECO:0000256" key="1">
    <source>
        <dbReference type="ARBA" id="ARBA00023157"/>
    </source>
</evidence>
<dbReference type="Pfam" id="PF07678">
    <property type="entry name" value="TED_complement"/>
    <property type="match status" value="1"/>
</dbReference>
<dbReference type="InterPro" id="IPR001599">
    <property type="entry name" value="Macroglobln_a2"/>
</dbReference>
<name>A0A0N5A8I1_9BILA</name>
<dbReference type="SMART" id="SM01419">
    <property type="entry name" value="Thiol-ester_cl"/>
    <property type="match status" value="1"/>
</dbReference>
<dbReference type="SMART" id="SM01360">
    <property type="entry name" value="A2M"/>
    <property type="match status" value="1"/>
</dbReference>
<dbReference type="InterPro" id="IPR036595">
    <property type="entry name" value="A-macroglobulin_rcpt-bd_sf"/>
</dbReference>
<dbReference type="Gene3D" id="2.60.120.1540">
    <property type="match status" value="1"/>
</dbReference>
<evidence type="ECO:0000259" key="2">
    <source>
        <dbReference type="SMART" id="SM01360"/>
    </source>
</evidence>
<dbReference type="Proteomes" id="UP000046393">
    <property type="component" value="Unplaced"/>
</dbReference>
<reference evidence="5" key="1">
    <citation type="submission" date="2017-02" db="UniProtKB">
        <authorList>
            <consortium name="WormBaseParasite"/>
        </authorList>
    </citation>
    <scope>IDENTIFICATION</scope>
</reference>
<dbReference type="InterPro" id="IPR019742">
    <property type="entry name" value="MacrogloblnA2_CS"/>
</dbReference>
<feature type="domain" description="Alpha-2-macroglobulin" evidence="2">
    <location>
        <begin position="2"/>
        <end position="89"/>
    </location>
</feature>
<dbReference type="PANTHER" id="PTHR11412">
    <property type="entry name" value="MACROGLOBULIN / COMPLEMENT"/>
    <property type="match status" value="1"/>
</dbReference>
<protein>
    <submittedName>
        <fullName evidence="5">NTR domain-containing protein</fullName>
    </submittedName>
</protein>
<dbReference type="InterPro" id="IPR009048">
    <property type="entry name" value="A-macroglobulin_rcpt-bd"/>
</dbReference>
<feature type="domain" description="Alpha-macroglobulin receptor-binding" evidence="3">
    <location>
        <begin position="625"/>
        <end position="714"/>
    </location>
</feature>
<dbReference type="InterPro" id="IPR050473">
    <property type="entry name" value="A2M/Complement_sys"/>
</dbReference>
<evidence type="ECO:0000313" key="4">
    <source>
        <dbReference type="Proteomes" id="UP000046393"/>
    </source>
</evidence>
<proteinExistence type="predicted"/>
<dbReference type="Gene3D" id="1.50.10.20">
    <property type="match status" value="1"/>
</dbReference>
<dbReference type="SUPFAM" id="SSF49410">
    <property type="entry name" value="Alpha-macroglobulin receptor domain"/>
    <property type="match status" value="1"/>
</dbReference>
<dbReference type="STRING" id="451379.A0A0N5A8I1"/>
<dbReference type="PROSITE" id="PS00477">
    <property type="entry name" value="ALPHA_2_MACROGLOBULIN"/>
    <property type="match status" value="1"/>
</dbReference>
<dbReference type="GO" id="GO:0005615">
    <property type="term" value="C:extracellular space"/>
    <property type="evidence" value="ECO:0007669"/>
    <property type="project" value="InterPro"/>
</dbReference>
<evidence type="ECO:0000259" key="3">
    <source>
        <dbReference type="SMART" id="SM01361"/>
    </source>
</evidence>
<dbReference type="InterPro" id="IPR041813">
    <property type="entry name" value="A2M_TED"/>
</dbReference>
<dbReference type="GO" id="GO:0004866">
    <property type="term" value="F:endopeptidase inhibitor activity"/>
    <property type="evidence" value="ECO:0007669"/>
    <property type="project" value="InterPro"/>
</dbReference>
<dbReference type="CDD" id="cd02897">
    <property type="entry name" value="A2M_2"/>
    <property type="match status" value="1"/>
</dbReference>
<dbReference type="SUPFAM" id="SSF48239">
    <property type="entry name" value="Terpenoid cyclases/Protein prenyltransferases"/>
    <property type="match status" value="1"/>
</dbReference>
<dbReference type="SMART" id="SM01361">
    <property type="entry name" value="A2M_recep"/>
    <property type="match status" value="1"/>
</dbReference>
<sequence>MVFSILRDSGEVVYEAVAPDTITSWIASAFAISTKSGLGIAPTTSKLTVFRPFFIRMNLPYSVKRGEKFALQVLVFNYMDMEQDVMVTLKHDEDAGFDFLQKDGTKKVINKKSKSKTYNVRLVSVPGGGVSKAVYFPIVPTKIGNIMLSIVASSGHAGDAIQQPLKVEPEGYRIYRNVPFLVDLRGNSGAYSKKIHLDFPTDIVEGSKTATVTVTGTIMGPVMSNLDSLVRMPYGCGEQNMINFVPNIVVVKYLKAVHREDPAITAKAIEHMRAGYQRELTYKRYDNSFSAFGNSDKHGSTWLTAFVLRSFKQAQQFIYIDEQILQNSIAFLNAQQQQENGAFAERGEVHDKFIQGGAIEGGITLTAYVLIALLENGVKNEKAQHYLEQHLYSVKDDVFALSTVTYALHLADSPKKEISLKMLENHKISDKGKSICYLNGVHWSEKNVSEENLEKDRYWYQPRPATIESTSYALLTYCLTNEITKGSPIAKWLSSKRNALGGFSSTQDTVMALQALGAFAELIGNRAPLNNTVYVKNGADEHNFELNSENSFVLQSYELSNLDHPVELTFEGTGIGFGQVEYAYNRAVYKDNVPFFCVQEVQESHGGNRLQLDLCCNYTKPGFRSNMAVAEIDALTGYQFDNNELETLTEIYDLQRAELDKDFTKMSLYFNPLGGSPVCFSLYSDMVYQVTDQKPAQFVLYDYYDPEQQLKTSYSAKQTRSLQDSCSECWPAVEVTDENLYGSRQNVSRSASRAIAGLFEYQLILCLALLASLKLYLFL</sequence>
<dbReference type="InterPro" id="IPR013783">
    <property type="entry name" value="Ig-like_fold"/>
</dbReference>
<dbReference type="InterPro" id="IPR047565">
    <property type="entry name" value="Alpha-macroglob_thiol-ester_cl"/>
</dbReference>
<organism evidence="4 5">
    <name type="scientific">Syphacia muris</name>
    <dbReference type="NCBI Taxonomy" id="451379"/>
    <lineage>
        <taxon>Eukaryota</taxon>
        <taxon>Metazoa</taxon>
        <taxon>Ecdysozoa</taxon>
        <taxon>Nematoda</taxon>
        <taxon>Chromadorea</taxon>
        <taxon>Rhabditida</taxon>
        <taxon>Spirurina</taxon>
        <taxon>Oxyuridomorpha</taxon>
        <taxon>Oxyuroidea</taxon>
        <taxon>Oxyuridae</taxon>
        <taxon>Syphacia</taxon>
    </lineage>
</organism>
<evidence type="ECO:0000313" key="5">
    <source>
        <dbReference type="WBParaSite" id="SMUV_0000038101-mRNA-1"/>
    </source>
</evidence>
<keyword evidence="4" id="KW-1185">Reference proteome</keyword>
<dbReference type="AlphaFoldDB" id="A0A0N5A8I1"/>
<accession>A0A0N5A8I1</accession>
<keyword evidence="1" id="KW-1015">Disulfide bond</keyword>
<dbReference type="Gene3D" id="2.60.40.690">
    <property type="entry name" value="Alpha-macroglobulin, receptor-binding domain"/>
    <property type="match status" value="1"/>
</dbReference>
<dbReference type="Pfam" id="PF00207">
    <property type="entry name" value="A2M"/>
    <property type="match status" value="1"/>
</dbReference>
<dbReference type="PANTHER" id="PTHR11412:SF175">
    <property type="entry name" value="TEP (THIOLESTER CONTAINING PROTEIN)"/>
    <property type="match status" value="1"/>
</dbReference>